<reference evidence="2" key="1">
    <citation type="submission" date="2014-09" db="EMBL/GenBank/DDBJ databases">
        <authorList>
            <person name="Magalhaes I.L.F."/>
            <person name="Oliveira U."/>
            <person name="Santos F.R."/>
            <person name="Vidigal T.H.D.A."/>
            <person name="Brescovit A.D."/>
            <person name="Santos A.J."/>
        </authorList>
    </citation>
    <scope>NUCLEOTIDE SEQUENCE</scope>
    <source>
        <tissue evidence="2">Shoot tissue taken approximately 20 cm above the soil surface</tissue>
    </source>
</reference>
<feature type="compositionally biased region" description="Basic residues" evidence="1">
    <location>
        <begin position="76"/>
        <end position="91"/>
    </location>
</feature>
<accession>A0A0A9CJR3</accession>
<evidence type="ECO:0000313" key="2">
    <source>
        <dbReference type="EMBL" id="JAD74683.1"/>
    </source>
</evidence>
<feature type="compositionally biased region" description="Low complexity" evidence="1">
    <location>
        <begin position="29"/>
        <end position="43"/>
    </location>
</feature>
<name>A0A0A9CJR3_ARUDO</name>
<sequence>MPPYEAAIPTNRDKRSESPIPSTTPLTRSGSLSKKASLLKTSSVRVQTTSQPKKLAPLRSQADRSNDTKEGEQAPKKSRKFLKSLLSRRKSRKDEPLPSYFDDY</sequence>
<dbReference type="EMBL" id="GBRH01223212">
    <property type="protein sequence ID" value="JAD74683.1"/>
    <property type="molecule type" value="Transcribed_RNA"/>
</dbReference>
<feature type="region of interest" description="Disordered" evidence="1">
    <location>
        <begin position="1"/>
        <end position="104"/>
    </location>
</feature>
<proteinExistence type="predicted"/>
<dbReference type="AlphaFoldDB" id="A0A0A9CJR3"/>
<protein>
    <submittedName>
        <fullName evidence="2">Uncharacterized protein</fullName>
    </submittedName>
</protein>
<reference evidence="2" key="2">
    <citation type="journal article" date="2015" name="Data Brief">
        <title>Shoot transcriptome of the giant reed, Arundo donax.</title>
        <authorList>
            <person name="Barrero R.A."/>
            <person name="Guerrero F.D."/>
            <person name="Moolhuijzen P."/>
            <person name="Goolsby J.A."/>
            <person name="Tidwell J."/>
            <person name="Bellgard S.E."/>
            <person name="Bellgard M.I."/>
        </authorList>
    </citation>
    <scope>NUCLEOTIDE SEQUENCE</scope>
    <source>
        <tissue evidence="2">Shoot tissue taken approximately 20 cm above the soil surface</tissue>
    </source>
</reference>
<evidence type="ECO:0000256" key="1">
    <source>
        <dbReference type="SAM" id="MobiDB-lite"/>
    </source>
</evidence>
<feature type="compositionally biased region" description="Polar residues" evidence="1">
    <location>
        <begin position="19"/>
        <end position="28"/>
    </location>
</feature>
<organism evidence="2">
    <name type="scientific">Arundo donax</name>
    <name type="common">Giant reed</name>
    <name type="synonym">Donax arundinaceus</name>
    <dbReference type="NCBI Taxonomy" id="35708"/>
    <lineage>
        <taxon>Eukaryota</taxon>
        <taxon>Viridiplantae</taxon>
        <taxon>Streptophyta</taxon>
        <taxon>Embryophyta</taxon>
        <taxon>Tracheophyta</taxon>
        <taxon>Spermatophyta</taxon>
        <taxon>Magnoliopsida</taxon>
        <taxon>Liliopsida</taxon>
        <taxon>Poales</taxon>
        <taxon>Poaceae</taxon>
        <taxon>PACMAD clade</taxon>
        <taxon>Arundinoideae</taxon>
        <taxon>Arundineae</taxon>
        <taxon>Arundo</taxon>
    </lineage>
</organism>
<feature type="compositionally biased region" description="Basic and acidic residues" evidence="1">
    <location>
        <begin position="61"/>
        <end position="75"/>
    </location>
</feature>